<dbReference type="KEGG" id="cput:CONPUDRAFT_161865"/>
<keyword evidence="2" id="KW-1185">Reference proteome</keyword>
<dbReference type="GeneID" id="19204608"/>
<dbReference type="AlphaFoldDB" id="A0A5M3N787"/>
<organism evidence="1 2">
    <name type="scientific">Coniophora puteana (strain RWD-64-598)</name>
    <name type="common">Brown rot fungus</name>
    <dbReference type="NCBI Taxonomy" id="741705"/>
    <lineage>
        <taxon>Eukaryota</taxon>
        <taxon>Fungi</taxon>
        <taxon>Dikarya</taxon>
        <taxon>Basidiomycota</taxon>
        <taxon>Agaricomycotina</taxon>
        <taxon>Agaricomycetes</taxon>
        <taxon>Agaricomycetidae</taxon>
        <taxon>Boletales</taxon>
        <taxon>Coniophorineae</taxon>
        <taxon>Coniophoraceae</taxon>
        <taxon>Coniophora</taxon>
    </lineage>
</organism>
<comment type="caution">
    <text evidence="1">The sequence shown here is derived from an EMBL/GenBank/DDBJ whole genome shotgun (WGS) entry which is preliminary data.</text>
</comment>
<evidence type="ECO:0000313" key="1">
    <source>
        <dbReference type="EMBL" id="EIW87293.1"/>
    </source>
</evidence>
<sequence>MELLVKLMKPFFWEDLAVTIDGDTFEPYVIETFFKASRGQRLHVIISPSDPQLCALTKEQEHERLMVIMKLLAPRFRRLHSLSVETVYRSTIVAISRFFDNVKMPQLTHLRLVPRIADDDSSLDISSLECPHLYELHIDPESFLNLAEDCDFIWPSGGDEFALHITSWKPTRPSNTVNSPRFIQALRDLGEARKESFAVEIQDVSFNHDDFYIRGAPIEYLYSLRLQGLTGFFLSILFEHIDFPGPNQIYISHCDMEGDVNTDGQRRAVDGDELHLDNIRSSTSLLRMIQDFRGFKVRINDCPGFNDWVLGAMAFVCEKQQRFACSSMTSLSIKGCTFSPDALKCMCEMRLGAGTIEDLDVSGAPPLDEHLRAWFVENVDEFS</sequence>
<evidence type="ECO:0000313" key="2">
    <source>
        <dbReference type="Proteomes" id="UP000053558"/>
    </source>
</evidence>
<protein>
    <recommendedName>
        <fullName evidence="3">F-box domain-containing protein</fullName>
    </recommendedName>
</protein>
<proteinExistence type="predicted"/>
<reference evidence="2" key="1">
    <citation type="journal article" date="2012" name="Science">
        <title>The Paleozoic origin of enzymatic lignin decomposition reconstructed from 31 fungal genomes.</title>
        <authorList>
            <person name="Floudas D."/>
            <person name="Binder M."/>
            <person name="Riley R."/>
            <person name="Barry K."/>
            <person name="Blanchette R.A."/>
            <person name="Henrissat B."/>
            <person name="Martinez A.T."/>
            <person name="Otillar R."/>
            <person name="Spatafora J.W."/>
            <person name="Yadav J.S."/>
            <person name="Aerts A."/>
            <person name="Benoit I."/>
            <person name="Boyd A."/>
            <person name="Carlson A."/>
            <person name="Copeland A."/>
            <person name="Coutinho P.M."/>
            <person name="de Vries R.P."/>
            <person name="Ferreira P."/>
            <person name="Findley K."/>
            <person name="Foster B."/>
            <person name="Gaskell J."/>
            <person name="Glotzer D."/>
            <person name="Gorecki P."/>
            <person name="Heitman J."/>
            <person name="Hesse C."/>
            <person name="Hori C."/>
            <person name="Igarashi K."/>
            <person name="Jurgens J.A."/>
            <person name="Kallen N."/>
            <person name="Kersten P."/>
            <person name="Kohler A."/>
            <person name="Kuees U."/>
            <person name="Kumar T.K.A."/>
            <person name="Kuo A."/>
            <person name="LaButti K."/>
            <person name="Larrondo L.F."/>
            <person name="Lindquist E."/>
            <person name="Ling A."/>
            <person name="Lombard V."/>
            <person name="Lucas S."/>
            <person name="Lundell T."/>
            <person name="Martin R."/>
            <person name="McLaughlin D.J."/>
            <person name="Morgenstern I."/>
            <person name="Morin E."/>
            <person name="Murat C."/>
            <person name="Nagy L.G."/>
            <person name="Nolan M."/>
            <person name="Ohm R.A."/>
            <person name="Patyshakuliyeva A."/>
            <person name="Rokas A."/>
            <person name="Ruiz-Duenas F.J."/>
            <person name="Sabat G."/>
            <person name="Salamov A."/>
            <person name="Samejima M."/>
            <person name="Schmutz J."/>
            <person name="Slot J.C."/>
            <person name="St John F."/>
            <person name="Stenlid J."/>
            <person name="Sun H."/>
            <person name="Sun S."/>
            <person name="Syed K."/>
            <person name="Tsang A."/>
            <person name="Wiebenga A."/>
            <person name="Young D."/>
            <person name="Pisabarro A."/>
            <person name="Eastwood D.C."/>
            <person name="Martin F."/>
            <person name="Cullen D."/>
            <person name="Grigoriev I.V."/>
            <person name="Hibbett D.S."/>
        </authorList>
    </citation>
    <scope>NUCLEOTIDE SEQUENCE [LARGE SCALE GENOMIC DNA]</scope>
    <source>
        <strain evidence="2">RWD-64-598 SS2</strain>
    </source>
</reference>
<gene>
    <name evidence="1" type="ORF">CONPUDRAFT_161865</name>
</gene>
<evidence type="ECO:0008006" key="3">
    <source>
        <dbReference type="Google" id="ProtNLM"/>
    </source>
</evidence>
<dbReference type="RefSeq" id="XP_007763829.1">
    <property type="nucleotide sequence ID" value="XM_007765639.1"/>
</dbReference>
<dbReference type="EMBL" id="JH711573">
    <property type="protein sequence ID" value="EIW87293.1"/>
    <property type="molecule type" value="Genomic_DNA"/>
</dbReference>
<dbReference type="Proteomes" id="UP000053558">
    <property type="component" value="Unassembled WGS sequence"/>
</dbReference>
<accession>A0A5M3N787</accession>
<name>A0A5M3N787_CONPW</name>